<evidence type="ECO:0000313" key="5">
    <source>
        <dbReference type="EMBL" id="AKV01196.1"/>
    </source>
</evidence>
<organism evidence="5 6">
    <name type="scientific">Labilithrix luteola</name>
    <dbReference type="NCBI Taxonomy" id="1391654"/>
    <lineage>
        <taxon>Bacteria</taxon>
        <taxon>Pseudomonadati</taxon>
        <taxon>Myxococcota</taxon>
        <taxon>Polyangia</taxon>
        <taxon>Polyangiales</taxon>
        <taxon>Labilitrichaceae</taxon>
        <taxon>Labilithrix</taxon>
    </lineage>
</organism>
<dbReference type="InterPro" id="IPR001845">
    <property type="entry name" value="HTH_ArsR_DNA-bd_dom"/>
</dbReference>
<dbReference type="InterPro" id="IPR051011">
    <property type="entry name" value="Metal_resp_trans_reg"/>
</dbReference>
<evidence type="ECO:0000313" key="6">
    <source>
        <dbReference type="Proteomes" id="UP000064967"/>
    </source>
</evidence>
<reference evidence="5 6" key="1">
    <citation type="submission" date="2015-08" db="EMBL/GenBank/DDBJ databases">
        <authorList>
            <person name="Babu N.S."/>
            <person name="Beckwith C.J."/>
            <person name="Beseler K.G."/>
            <person name="Brison A."/>
            <person name="Carone J.V."/>
            <person name="Caskin T.P."/>
            <person name="Diamond M."/>
            <person name="Durham M.E."/>
            <person name="Foxe J.M."/>
            <person name="Go M."/>
            <person name="Henderson B.A."/>
            <person name="Jones I.B."/>
            <person name="McGettigan J.A."/>
            <person name="Micheletti S.J."/>
            <person name="Nasrallah M.E."/>
            <person name="Ortiz D."/>
            <person name="Piller C.R."/>
            <person name="Privatt S.R."/>
            <person name="Schneider S.L."/>
            <person name="Sharp S."/>
            <person name="Smith T.C."/>
            <person name="Stanton J.D."/>
            <person name="Ullery H.E."/>
            <person name="Wilson R.J."/>
            <person name="Serrano M.G."/>
            <person name="Buck G."/>
            <person name="Lee V."/>
            <person name="Wang Y."/>
            <person name="Carvalho R."/>
            <person name="Voegtly L."/>
            <person name="Shi R."/>
            <person name="Duckworth R."/>
            <person name="Johnson A."/>
            <person name="Loviza R."/>
            <person name="Walstead R."/>
            <person name="Shah Z."/>
            <person name="Kiflezghi M."/>
            <person name="Wade K."/>
            <person name="Ball S.L."/>
            <person name="Bradley K.W."/>
            <person name="Asai D.J."/>
            <person name="Bowman C.A."/>
            <person name="Russell D.A."/>
            <person name="Pope W.H."/>
            <person name="Jacobs-Sera D."/>
            <person name="Hendrix R.W."/>
            <person name="Hatfull G.F."/>
        </authorList>
    </citation>
    <scope>NUCLEOTIDE SEQUENCE [LARGE SCALE GENOMIC DNA]</scope>
    <source>
        <strain evidence="5 6">DSM 27648</strain>
    </source>
</reference>
<evidence type="ECO:0000256" key="2">
    <source>
        <dbReference type="ARBA" id="ARBA00023125"/>
    </source>
</evidence>
<dbReference type="AlphaFoldDB" id="A0A0K1Q5U5"/>
<dbReference type="KEGG" id="llu:AKJ09_07859"/>
<evidence type="ECO:0000259" key="4">
    <source>
        <dbReference type="PROSITE" id="PS50987"/>
    </source>
</evidence>
<dbReference type="NCBIfam" id="NF033788">
    <property type="entry name" value="HTH_metalloreg"/>
    <property type="match status" value="1"/>
</dbReference>
<keyword evidence="3" id="KW-0804">Transcription</keyword>
<feature type="domain" description="HTH arsR-type" evidence="4">
    <location>
        <begin position="22"/>
        <end position="116"/>
    </location>
</feature>
<dbReference type="EMBL" id="CP012333">
    <property type="protein sequence ID" value="AKV01196.1"/>
    <property type="molecule type" value="Genomic_DNA"/>
</dbReference>
<evidence type="ECO:0000256" key="1">
    <source>
        <dbReference type="ARBA" id="ARBA00023015"/>
    </source>
</evidence>
<keyword evidence="2" id="KW-0238">DNA-binding</keyword>
<dbReference type="PRINTS" id="PR00778">
    <property type="entry name" value="HTHARSR"/>
</dbReference>
<dbReference type="SMART" id="SM00418">
    <property type="entry name" value="HTH_ARSR"/>
    <property type="match status" value="1"/>
</dbReference>
<dbReference type="Gene3D" id="1.10.10.10">
    <property type="entry name" value="Winged helix-like DNA-binding domain superfamily/Winged helix DNA-binding domain"/>
    <property type="match status" value="1"/>
</dbReference>
<accession>A0A0K1Q5U5</accession>
<dbReference type="Pfam" id="PF01022">
    <property type="entry name" value="HTH_5"/>
    <property type="match status" value="1"/>
</dbReference>
<dbReference type="GO" id="GO:0003677">
    <property type="term" value="F:DNA binding"/>
    <property type="evidence" value="ECO:0007669"/>
    <property type="project" value="UniProtKB-KW"/>
</dbReference>
<dbReference type="PROSITE" id="PS50987">
    <property type="entry name" value="HTH_ARSR_2"/>
    <property type="match status" value="1"/>
</dbReference>
<proteinExistence type="predicted"/>
<dbReference type="InterPro" id="IPR036390">
    <property type="entry name" value="WH_DNA-bd_sf"/>
</dbReference>
<dbReference type="InterPro" id="IPR011991">
    <property type="entry name" value="ArsR-like_HTH"/>
</dbReference>
<dbReference type="InterPro" id="IPR036388">
    <property type="entry name" value="WH-like_DNA-bd_sf"/>
</dbReference>
<dbReference type="PANTHER" id="PTHR43132">
    <property type="entry name" value="ARSENICAL RESISTANCE OPERON REPRESSOR ARSR-RELATED"/>
    <property type="match status" value="1"/>
</dbReference>
<dbReference type="GO" id="GO:0003700">
    <property type="term" value="F:DNA-binding transcription factor activity"/>
    <property type="evidence" value="ECO:0007669"/>
    <property type="project" value="InterPro"/>
</dbReference>
<dbReference type="SUPFAM" id="SSF46785">
    <property type="entry name" value="Winged helix' DNA-binding domain"/>
    <property type="match status" value="1"/>
</dbReference>
<dbReference type="PANTHER" id="PTHR43132:SF6">
    <property type="entry name" value="HTH-TYPE TRANSCRIPTIONAL REPRESSOR CZRA"/>
    <property type="match status" value="1"/>
</dbReference>
<gene>
    <name evidence="5" type="ORF">AKJ09_07859</name>
</gene>
<keyword evidence="6" id="KW-1185">Reference proteome</keyword>
<protein>
    <submittedName>
        <fullName evidence="5">Transcriptional regulator, ArsR family</fullName>
    </submittedName>
</protein>
<keyword evidence="1" id="KW-0805">Transcription regulation</keyword>
<dbReference type="Proteomes" id="UP000064967">
    <property type="component" value="Chromosome"/>
</dbReference>
<sequence>MKPVDVHCGPEEHARRLREQTVNDEQLERAAAIFRAAGDLSRLKLLHRLCDGEWCVTELAEAAGVGLSTVSQQLRLLRAERIVGRRRAGKHIFYSLADSHVSALIQSAIEHAAEPHLHHKEEKDDGD</sequence>
<name>A0A0K1Q5U5_9BACT</name>
<evidence type="ECO:0000256" key="3">
    <source>
        <dbReference type="ARBA" id="ARBA00023163"/>
    </source>
</evidence>
<dbReference type="CDD" id="cd00090">
    <property type="entry name" value="HTH_ARSR"/>
    <property type="match status" value="1"/>
</dbReference>